<name>A0ABS2FH07_9CLOT</name>
<comment type="caution">
    <text evidence="3">The sequence shown here is derived from an EMBL/GenBank/DDBJ whole genome shotgun (WGS) entry which is preliminary data.</text>
</comment>
<feature type="region of interest" description="Disordered" evidence="1">
    <location>
        <begin position="50"/>
        <end position="69"/>
    </location>
</feature>
<evidence type="ECO:0000313" key="3">
    <source>
        <dbReference type="EMBL" id="MBM6819818.1"/>
    </source>
</evidence>
<gene>
    <name evidence="3" type="primary">spoIIIAG</name>
    <name evidence="3" type="ORF">H6A19_10795</name>
</gene>
<evidence type="ECO:0000313" key="4">
    <source>
        <dbReference type="Proteomes" id="UP000767334"/>
    </source>
</evidence>
<evidence type="ECO:0000256" key="1">
    <source>
        <dbReference type="SAM" id="MobiDB-lite"/>
    </source>
</evidence>
<dbReference type="Proteomes" id="UP000767334">
    <property type="component" value="Unassembled WGS sequence"/>
</dbReference>
<dbReference type="InterPro" id="IPR014195">
    <property type="entry name" value="Spore_III_AG"/>
</dbReference>
<reference evidence="3 4" key="1">
    <citation type="journal article" date="2021" name="Sci. Rep.">
        <title>The distribution of antibiotic resistance genes in chicken gut microbiota commensals.</title>
        <authorList>
            <person name="Juricova H."/>
            <person name="Matiasovicova J."/>
            <person name="Kubasova T."/>
            <person name="Cejkova D."/>
            <person name="Rychlik I."/>
        </authorList>
    </citation>
    <scope>NUCLEOTIDE SEQUENCE [LARGE SCALE GENOMIC DNA]</scope>
    <source>
        <strain evidence="3 4">An435</strain>
    </source>
</reference>
<keyword evidence="2" id="KW-0472">Membrane</keyword>
<keyword evidence="2" id="KW-0812">Transmembrane</keyword>
<dbReference type="EMBL" id="JACJLL010000064">
    <property type="protein sequence ID" value="MBM6819818.1"/>
    <property type="molecule type" value="Genomic_DNA"/>
</dbReference>
<proteinExistence type="predicted"/>
<protein>
    <submittedName>
        <fullName evidence="3">Stage III sporulation protein AG</fullName>
    </submittedName>
</protein>
<evidence type="ECO:0000256" key="2">
    <source>
        <dbReference type="SAM" id="Phobius"/>
    </source>
</evidence>
<keyword evidence="2" id="KW-1133">Transmembrane helix</keyword>
<organism evidence="3 4">
    <name type="scientific">Clostridium saudiense</name>
    <dbReference type="NCBI Taxonomy" id="1414720"/>
    <lineage>
        <taxon>Bacteria</taxon>
        <taxon>Bacillati</taxon>
        <taxon>Bacillota</taxon>
        <taxon>Clostridia</taxon>
        <taxon>Eubacteriales</taxon>
        <taxon>Clostridiaceae</taxon>
        <taxon>Clostridium</taxon>
    </lineage>
</organism>
<dbReference type="RefSeq" id="WP_133016746.1">
    <property type="nucleotide sequence ID" value="NZ_JACJLL010000064.1"/>
</dbReference>
<feature type="region of interest" description="Disordered" evidence="1">
    <location>
        <begin position="116"/>
        <end position="136"/>
    </location>
</feature>
<sequence length="207" mass="22682">MDKDKNKINEEINKLMQNKKFVNCLIVLLVIIFLWLAVSNFIGDDAGLTKGNGDNTPIGAQEVSGEEGVTTSKELLDYETEQKEKLEEILSKIDGVGEVVVNIYFESSEVKVPAINSNTQTSETQEEDTNGGTRVTKQETEGATVVMQNDSSTSEPFITKTYKPQITGVLIVAEGAKSSKITYDIQKAVSSLYNLSLDKVNVYPMGS</sequence>
<feature type="transmembrane region" description="Helical" evidence="2">
    <location>
        <begin position="21"/>
        <end position="42"/>
    </location>
</feature>
<keyword evidence="4" id="KW-1185">Reference proteome</keyword>
<accession>A0ABS2FH07</accession>
<dbReference type="NCBIfam" id="TIGR02830">
    <property type="entry name" value="spore_III_AG"/>
    <property type="match status" value="1"/>
</dbReference>